<dbReference type="Proteomes" id="UP001519311">
    <property type="component" value="Unassembled WGS sequence"/>
</dbReference>
<sequence>MQIAGFFQELWAPSFGKATGSLRDFIMPTSYEDAKQITEYLLAGHDIFSVMGSSEDVLGSGKTVLGGDSILSDGEWIWRGDLWFYVWNHRVQLPEEFLTRMRANNYLMPAENEPQLVEIAKYVQVRL</sequence>
<dbReference type="RefSeq" id="WP_209470484.1">
    <property type="nucleotide sequence ID" value="NZ_BMWJ01000003.1"/>
</dbReference>
<organism evidence="1 2">
    <name type="scientific">Streptomyces clavifer</name>
    <dbReference type="NCBI Taxonomy" id="68188"/>
    <lineage>
        <taxon>Bacteria</taxon>
        <taxon>Bacillati</taxon>
        <taxon>Actinomycetota</taxon>
        <taxon>Actinomycetes</taxon>
        <taxon>Kitasatosporales</taxon>
        <taxon>Streptomycetaceae</taxon>
        <taxon>Streptomyces</taxon>
    </lineage>
</organism>
<proteinExistence type="predicted"/>
<evidence type="ECO:0000313" key="1">
    <source>
        <dbReference type="EMBL" id="MBP2361262.1"/>
    </source>
</evidence>
<protein>
    <submittedName>
        <fullName evidence="1">Uncharacterized protein</fullName>
    </submittedName>
</protein>
<evidence type="ECO:0000313" key="2">
    <source>
        <dbReference type="Proteomes" id="UP001519311"/>
    </source>
</evidence>
<comment type="caution">
    <text evidence="1">The sequence shown here is derived from an EMBL/GenBank/DDBJ whole genome shotgun (WGS) entry which is preliminary data.</text>
</comment>
<gene>
    <name evidence="1" type="ORF">JOF59_003662</name>
</gene>
<dbReference type="EMBL" id="JAGINS010000001">
    <property type="protein sequence ID" value="MBP2361262.1"/>
    <property type="molecule type" value="Genomic_DNA"/>
</dbReference>
<reference evidence="1 2" key="1">
    <citation type="submission" date="2021-03" db="EMBL/GenBank/DDBJ databases">
        <title>Sequencing the genomes of 1000 actinobacteria strains.</title>
        <authorList>
            <person name="Klenk H.-P."/>
        </authorList>
    </citation>
    <scope>NUCLEOTIDE SEQUENCE [LARGE SCALE GENOMIC DNA]</scope>
    <source>
        <strain evidence="1 2">DSM 40843</strain>
    </source>
</reference>
<name>A0ABS4VBP4_9ACTN</name>
<keyword evidence="2" id="KW-1185">Reference proteome</keyword>
<accession>A0ABS4VBP4</accession>